<dbReference type="InterPro" id="IPR045528">
    <property type="entry name" value="DO-GTPase2"/>
</dbReference>
<evidence type="ECO:0000313" key="4">
    <source>
        <dbReference type="Proteomes" id="UP000471031"/>
    </source>
</evidence>
<proteinExistence type="predicted"/>
<dbReference type="InterPro" id="IPR027417">
    <property type="entry name" value="P-loop_NTPase"/>
</dbReference>
<dbReference type="OrthoDB" id="9255714at2"/>
<sequence>MKVVMLGYSGAGKTSLISSMYGRFQQPIEGVTLSTASNLHKKLIHSYEQLKKGAYPPLSLYVDSIDMNLCYQGRQIMPFTMVDYRGGILTELESSSEQEQVLTDIASADAVILFIDSHSVQNNIYSDFETALLSDLLASALSRCNYRKSVAIVFTKSDMVDEGSFWRVRRPFEDLIDNLFASENAVVTVYRTAVGKKMMNVEYPMAFSLWSIAVDQYNQVVERHNEVVHDANRYNEKAGITDWFMSKLNDEPTYAELRDDKLERLKEIEEEMNRLKCVYKNLNAYMRAQKFPDFNWK</sequence>
<evidence type="ECO:0000256" key="1">
    <source>
        <dbReference type="SAM" id="Coils"/>
    </source>
</evidence>
<dbReference type="SUPFAM" id="SSF52540">
    <property type="entry name" value="P-loop containing nucleoside triphosphate hydrolases"/>
    <property type="match status" value="1"/>
</dbReference>
<dbReference type="Proteomes" id="UP000471031">
    <property type="component" value="Unassembled WGS sequence"/>
</dbReference>
<gene>
    <name evidence="3" type="ORF">GTO89_02675</name>
</gene>
<dbReference type="Pfam" id="PF19993">
    <property type="entry name" value="DO-GTPase2"/>
    <property type="match status" value="1"/>
</dbReference>
<dbReference type="Gene3D" id="3.40.50.300">
    <property type="entry name" value="P-loop containing nucleotide triphosphate hydrolases"/>
    <property type="match status" value="1"/>
</dbReference>
<name>A0A845L6T5_HELGE</name>
<keyword evidence="1" id="KW-0175">Coiled coil</keyword>
<dbReference type="AlphaFoldDB" id="A0A845L6T5"/>
<feature type="domain" description="Double-GTPase 2" evidence="2">
    <location>
        <begin position="5"/>
        <end position="177"/>
    </location>
</feature>
<comment type="caution">
    <text evidence="3">The sequence shown here is derived from an EMBL/GenBank/DDBJ whole genome shotgun (WGS) entry which is preliminary data.</text>
</comment>
<keyword evidence="4" id="KW-1185">Reference proteome</keyword>
<dbReference type="EMBL" id="WXEX01000002">
    <property type="protein sequence ID" value="MZP41938.1"/>
    <property type="molecule type" value="Genomic_DNA"/>
</dbReference>
<evidence type="ECO:0000259" key="2">
    <source>
        <dbReference type="Pfam" id="PF19993"/>
    </source>
</evidence>
<dbReference type="RefSeq" id="WP_161260531.1">
    <property type="nucleotide sequence ID" value="NZ_JAFBDC010000002.1"/>
</dbReference>
<reference evidence="3 4" key="1">
    <citation type="submission" date="2020-01" db="EMBL/GenBank/DDBJ databases">
        <title>Whole genome sequence of Heliobacterium gestii DSM 11169.</title>
        <authorList>
            <person name="Kyndt J.A."/>
            <person name="Meyer T.E."/>
        </authorList>
    </citation>
    <scope>NUCLEOTIDE SEQUENCE [LARGE SCALE GENOMIC DNA]</scope>
    <source>
        <strain evidence="3 4">DSM 11169</strain>
    </source>
</reference>
<dbReference type="CDD" id="cd00882">
    <property type="entry name" value="Ras_like_GTPase"/>
    <property type="match status" value="1"/>
</dbReference>
<organism evidence="3 4">
    <name type="scientific">Heliomicrobium gestii</name>
    <name type="common">Heliobacterium gestii</name>
    <dbReference type="NCBI Taxonomy" id="2699"/>
    <lineage>
        <taxon>Bacteria</taxon>
        <taxon>Bacillati</taxon>
        <taxon>Bacillota</taxon>
        <taxon>Clostridia</taxon>
        <taxon>Eubacteriales</taxon>
        <taxon>Heliobacteriaceae</taxon>
        <taxon>Heliomicrobium</taxon>
    </lineage>
</organism>
<evidence type="ECO:0000313" key="3">
    <source>
        <dbReference type="EMBL" id="MZP41938.1"/>
    </source>
</evidence>
<feature type="coiled-coil region" evidence="1">
    <location>
        <begin position="258"/>
        <end position="285"/>
    </location>
</feature>
<accession>A0A845L6T5</accession>
<protein>
    <recommendedName>
        <fullName evidence="2">Double-GTPase 2 domain-containing protein</fullName>
    </recommendedName>
</protein>